<reference evidence="1 2" key="1">
    <citation type="submission" date="2014-08" db="EMBL/GenBank/DDBJ databases">
        <title>Comparative genomics of the Paenibacillus odorifer group.</title>
        <authorList>
            <person name="den Bakker H.C."/>
            <person name="Tsai Y.-C."/>
            <person name="Martin N."/>
            <person name="Korlach J."/>
            <person name="Wiedmann M."/>
        </authorList>
    </citation>
    <scope>NUCLEOTIDE SEQUENCE [LARGE SCALE GENOMIC DNA]</scope>
    <source>
        <strain evidence="1 2">DSM 14472</strain>
    </source>
</reference>
<evidence type="ECO:0000313" key="2">
    <source>
        <dbReference type="Proteomes" id="UP000029507"/>
    </source>
</evidence>
<gene>
    <name evidence="1" type="ORF">PSTEL_11285</name>
</gene>
<sequence>MASDGEELVKYITERVVGYMESPREDRHRGRGGRQSWSQRWFGMVPLGLSIWRSGRRQKGGSDRKE</sequence>
<dbReference type="AlphaFoldDB" id="A0A089LPW1"/>
<keyword evidence="2" id="KW-1185">Reference proteome</keyword>
<evidence type="ECO:0000313" key="1">
    <source>
        <dbReference type="EMBL" id="AIQ63576.1"/>
    </source>
</evidence>
<dbReference type="HOGENOM" id="CLU_195274_0_0_9"/>
<dbReference type="InterPro" id="IPR025622">
    <property type="entry name" value="YqzE"/>
</dbReference>
<dbReference type="STRING" id="169760.PSTEL_11285"/>
<organism evidence="1 2">
    <name type="scientific">Paenibacillus stellifer</name>
    <dbReference type="NCBI Taxonomy" id="169760"/>
    <lineage>
        <taxon>Bacteria</taxon>
        <taxon>Bacillati</taxon>
        <taxon>Bacillota</taxon>
        <taxon>Bacilli</taxon>
        <taxon>Bacillales</taxon>
        <taxon>Paenibacillaceae</taxon>
        <taxon>Paenibacillus</taxon>
    </lineage>
</organism>
<accession>A0A089LPW1</accession>
<protein>
    <recommendedName>
        <fullName evidence="3">YqzE family protein</fullName>
    </recommendedName>
</protein>
<dbReference type="RefSeq" id="WP_038695212.1">
    <property type="nucleotide sequence ID" value="NZ_CP009286.1"/>
</dbReference>
<dbReference type="KEGG" id="pste:PSTEL_11285"/>
<evidence type="ECO:0008006" key="3">
    <source>
        <dbReference type="Google" id="ProtNLM"/>
    </source>
</evidence>
<dbReference type="EMBL" id="CP009286">
    <property type="protein sequence ID" value="AIQ63576.1"/>
    <property type="molecule type" value="Genomic_DNA"/>
</dbReference>
<dbReference type="Pfam" id="PF14038">
    <property type="entry name" value="YqzE"/>
    <property type="match status" value="1"/>
</dbReference>
<proteinExistence type="predicted"/>
<dbReference type="Proteomes" id="UP000029507">
    <property type="component" value="Chromosome"/>
</dbReference>
<name>A0A089LPW1_9BACL</name>